<evidence type="ECO:0000313" key="2">
    <source>
        <dbReference type="Proteomes" id="UP000198824"/>
    </source>
</evidence>
<dbReference type="InterPro" id="IPR010985">
    <property type="entry name" value="Ribbon_hlx_hlx"/>
</dbReference>
<accession>A0A1I6JRT4</accession>
<dbReference type="SUPFAM" id="SSF47598">
    <property type="entry name" value="Ribbon-helix-helix"/>
    <property type="match status" value="1"/>
</dbReference>
<dbReference type="GO" id="GO:0006355">
    <property type="term" value="P:regulation of DNA-templated transcription"/>
    <property type="evidence" value="ECO:0007669"/>
    <property type="project" value="InterPro"/>
</dbReference>
<sequence length="106" mass="11383">MRLAVELTGDDLGWNDLGQMPNEPARQQAEIAERLALAREEAAPVAGRKAFTLRLDPARHLALRLACAVRGQSAQAFVTEALDAMLATAPVAAALPKARRGRGRKD</sequence>
<dbReference type="EMBL" id="FOZG01000001">
    <property type="protein sequence ID" value="SFR81674.1"/>
    <property type="molecule type" value="Genomic_DNA"/>
</dbReference>
<organism evidence="1 2">
    <name type="scientific">Sphingomonas jatrophae</name>
    <dbReference type="NCBI Taxonomy" id="1166337"/>
    <lineage>
        <taxon>Bacteria</taxon>
        <taxon>Pseudomonadati</taxon>
        <taxon>Pseudomonadota</taxon>
        <taxon>Alphaproteobacteria</taxon>
        <taxon>Sphingomonadales</taxon>
        <taxon>Sphingomonadaceae</taxon>
        <taxon>Sphingomonas</taxon>
    </lineage>
</organism>
<protein>
    <submittedName>
        <fullName evidence="1">Uncharacterized protein</fullName>
    </submittedName>
</protein>
<reference evidence="1 2" key="1">
    <citation type="submission" date="2016-10" db="EMBL/GenBank/DDBJ databases">
        <authorList>
            <person name="de Groot N.N."/>
        </authorList>
    </citation>
    <scope>NUCLEOTIDE SEQUENCE [LARGE SCALE GENOMIC DNA]</scope>
    <source>
        <strain evidence="1 2">S5-249</strain>
    </source>
</reference>
<name>A0A1I6JRT4_9SPHN</name>
<dbReference type="STRING" id="1166337.SAMN05192580_0741"/>
<proteinExistence type="predicted"/>
<gene>
    <name evidence="1" type="ORF">SAMN05192580_0741</name>
</gene>
<keyword evidence="2" id="KW-1185">Reference proteome</keyword>
<dbReference type="Proteomes" id="UP000198824">
    <property type="component" value="Unassembled WGS sequence"/>
</dbReference>
<dbReference type="AlphaFoldDB" id="A0A1I6JRT4"/>
<evidence type="ECO:0000313" key="1">
    <source>
        <dbReference type="EMBL" id="SFR81674.1"/>
    </source>
</evidence>